<keyword evidence="4" id="KW-1185">Reference proteome</keyword>
<dbReference type="SUPFAM" id="SSF51735">
    <property type="entry name" value="NAD(P)-binding Rossmann-fold domains"/>
    <property type="match status" value="1"/>
</dbReference>
<sequence length="288" mass="30012">MFENQVALVTGAASGIGKALAERLAARGARVAVVDLRLDAAQAVAEAIGGGARGYACDVANHARMQELAAQVRTDLGDPTLVFANAGVATGGTIVDTDPKEFRWMFDVNVGGVFNTIQAFVPGQVAAAEAGERAHFVITGSENSVGVPPTGATSIYTATKHALLGLADTLRRDVKQSGVGVTLFCPSVVNTRLWDSASHRQDVYGGSAQLPAEVGEQIAQAMEVAGLPPELTAQLTLEGVERGDFLVITDARIRAFAEPRLDEIRAALDLVDERLAELGVTTPPIIGA</sequence>
<organism evidence="3 4">
    <name type="scientific">Cryptosporangium minutisporangium</name>
    <dbReference type="NCBI Taxonomy" id="113569"/>
    <lineage>
        <taxon>Bacteria</taxon>
        <taxon>Bacillati</taxon>
        <taxon>Actinomycetota</taxon>
        <taxon>Actinomycetes</taxon>
        <taxon>Cryptosporangiales</taxon>
        <taxon>Cryptosporangiaceae</taxon>
        <taxon>Cryptosporangium</taxon>
    </lineage>
</organism>
<dbReference type="Pfam" id="PF00106">
    <property type="entry name" value="adh_short"/>
    <property type="match status" value="1"/>
</dbReference>
<dbReference type="CDD" id="cd05233">
    <property type="entry name" value="SDR_c"/>
    <property type="match status" value="1"/>
</dbReference>
<dbReference type="PANTHER" id="PTHR43669">
    <property type="entry name" value="5-KETO-D-GLUCONATE 5-REDUCTASE"/>
    <property type="match status" value="1"/>
</dbReference>
<dbReference type="PRINTS" id="PR00081">
    <property type="entry name" value="GDHRDH"/>
</dbReference>
<proteinExistence type="inferred from homology"/>
<dbReference type="Gene3D" id="3.40.50.720">
    <property type="entry name" value="NAD(P)-binding Rossmann-like Domain"/>
    <property type="match status" value="1"/>
</dbReference>
<reference evidence="4" key="1">
    <citation type="journal article" date="2019" name="Int. J. Syst. Evol. Microbiol.">
        <title>The Global Catalogue of Microorganisms (GCM) 10K type strain sequencing project: providing services to taxonomists for standard genome sequencing and annotation.</title>
        <authorList>
            <consortium name="The Broad Institute Genomics Platform"/>
            <consortium name="The Broad Institute Genome Sequencing Center for Infectious Disease"/>
            <person name="Wu L."/>
            <person name="Ma J."/>
        </authorList>
    </citation>
    <scope>NUCLEOTIDE SEQUENCE [LARGE SCALE GENOMIC DNA]</scope>
    <source>
        <strain evidence="4">JCM 9458</strain>
    </source>
</reference>
<evidence type="ECO:0000313" key="3">
    <source>
        <dbReference type="EMBL" id="GAA3387961.1"/>
    </source>
</evidence>
<dbReference type="Proteomes" id="UP001501676">
    <property type="component" value="Unassembled WGS sequence"/>
</dbReference>
<dbReference type="RefSeq" id="WP_345728930.1">
    <property type="nucleotide sequence ID" value="NZ_BAAAYN010000020.1"/>
</dbReference>
<dbReference type="EMBL" id="BAAAYN010000020">
    <property type="protein sequence ID" value="GAA3387961.1"/>
    <property type="molecule type" value="Genomic_DNA"/>
</dbReference>
<dbReference type="InterPro" id="IPR002347">
    <property type="entry name" value="SDR_fam"/>
</dbReference>
<evidence type="ECO:0000313" key="4">
    <source>
        <dbReference type="Proteomes" id="UP001501676"/>
    </source>
</evidence>
<protein>
    <submittedName>
        <fullName evidence="3">Uncharacterized protein</fullName>
    </submittedName>
</protein>
<evidence type="ECO:0000256" key="1">
    <source>
        <dbReference type="ARBA" id="ARBA00006484"/>
    </source>
</evidence>
<keyword evidence="2" id="KW-0560">Oxidoreductase</keyword>
<gene>
    <name evidence="3" type="ORF">GCM10020369_32360</name>
</gene>
<accession>A0ABP6SZ71</accession>
<dbReference type="PANTHER" id="PTHR43669:SF3">
    <property type="entry name" value="ALCOHOL DEHYDROGENASE, PUTATIVE (AFU_ORTHOLOGUE AFUA_3G03445)-RELATED"/>
    <property type="match status" value="1"/>
</dbReference>
<evidence type="ECO:0000256" key="2">
    <source>
        <dbReference type="ARBA" id="ARBA00023002"/>
    </source>
</evidence>
<comment type="similarity">
    <text evidence="1">Belongs to the short-chain dehydrogenases/reductases (SDR) family.</text>
</comment>
<dbReference type="PROSITE" id="PS00061">
    <property type="entry name" value="ADH_SHORT"/>
    <property type="match status" value="1"/>
</dbReference>
<name>A0ABP6SZ71_9ACTN</name>
<dbReference type="InterPro" id="IPR020904">
    <property type="entry name" value="Sc_DH/Rdtase_CS"/>
</dbReference>
<dbReference type="InterPro" id="IPR036291">
    <property type="entry name" value="NAD(P)-bd_dom_sf"/>
</dbReference>
<comment type="caution">
    <text evidence="3">The sequence shown here is derived from an EMBL/GenBank/DDBJ whole genome shotgun (WGS) entry which is preliminary data.</text>
</comment>